<name>A0A2K3ML57_TRIPR</name>
<reference evidence="1 2" key="2">
    <citation type="journal article" date="2017" name="Front. Plant Sci.">
        <title>Gene Classification and Mining of Molecular Markers Useful in Red Clover (Trifolium pratense) Breeding.</title>
        <authorList>
            <person name="Istvanek J."/>
            <person name="Dluhosova J."/>
            <person name="Dluhos P."/>
            <person name="Patkova L."/>
            <person name="Nedelnik J."/>
            <person name="Repkova J."/>
        </authorList>
    </citation>
    <scope>NUCLEOTIDE SEQUENCE [LARGE SCALE GENOMIC DNA]</scope>
    <source>
        <strain evidence="2">cv. Tatra</strain>
        <tissue evidence="1">Young leaves</tissue>
    </source>
</reference>
<organism evidence="1 2">
    <name type="scientific">Trifolium pratense</name>
    <name type="common">Red clover</name>
    <dbReference type="NCBI Taxonomy" id="57577"/>
    <lineage>
        <taxon>Eukaryota</taxon>
        <taxon>Viridiplantae</taxon>
        <taxon>Streptophyta</taxon>
        <taxon>Embryophyta</taxon>
        <taxon>Tracheophyta</taxon>
        <taxon>Spermatophyta</taxon>
        <taxon>Magnoliopsida</taxon>
        <taxon>eudicotyledons</taxon>
        <taxon>Gunneridae</taxon>
        <taxon>Pentapetalae</taxon>
        <taxon>rosids</taxon>
        <taxon>fabids</taxon>
        <taxon>Fabales</taxon>
        <taxon>Fabaceae</taxon>
        <taxon>Papilionoideae</taxon>
        <taxon>50 kb inversion clade</taxon>
        <taxon>NPAAA clade</taxon>
        <taxon>Hologalegina</taxon>
        <taxon>IRL clade</taxon>
        <taxon>Trifolieae</taxon>
        <taxon>Trifolium</taxon>
    </lineage>
</organism>
<evidence type="ECO:0000313" key="1">
    <source>
        <dbReference type="EMBL" id="PNX91547.1"/>
    </source>
</evidence>
<accession>A0A2K3ML57</accession>
<gene>
    <name evidence="1" type="ORF">L195_g047678</name>
</gene>
<proteinExistence type="predicted"/>
<comment type="caution">
    <text evidence="1">The sequence shown here is derived from an EMBL/GenBank/DDBJ whole genome shotgun (WGS) entry which is preliminary data.</text>
</comment>
<protein>
    <submittedName>
        <fullName evidence="1">Uncharacterized protein</fullName>
    </submittedName>
</protein>
<sequence length="57" mass="6249">MVGNHLDFDSGYDFAMHMLKQMGKLSDSEIQAIDKQFNSMPKDANGNITVDNSAGNV</sequence>
<reference evidence="1 2" key="1">
    <citation type="journal article" date="2014" name="Am. J. Bot.">
        <title>Genome assembly and annotation for red clover (Trifolium pratense; Fabaceae).</title>
        <authorList>
            <person name="Istvanek J."/>
            <person name="Jaros M."/>
            <person name="Krenek A."/>
            <person name="Repkova J."/>
        </authorList>
    </citation>
    <scope>NUCLEOTIDE SEQUENCE [LARGE SCALE GENOMIC DNA]</scope>
    <source>
        <strain evidence="2">cv. Tatra</strain>
        <tissue evidence="1">Young leaves</tissue>
    </source>
</reference>
<evidence type="ECO:0000313" key="2">
    <source>
        <dbReference type="Proteomes" id="UP000236291"/>
    </source>
</evidence>
<dbReference type="Proteomes" id="UP000236291">
    <property type="component" value="Unassembled WGS sequence"/>
</dbReference>
<dbReference type="AlphaFoldDB" id="A0A2K3ML57"/>
<dbReference type="EMBL" id="ASHM01066585">
    <property type="protein sequence ID" value="PNX91547.1"/>
    <property type="molecule type" value="Genomic_DNA"/>
</dbReference>